<accession>A0ABV0Y8B7</accession>
<keyword evidence="3" id="KW-1185">Reference proteome</keyword>
<reference evidence="2 3" key="1">
    <citation type="submission" date="2021-06" db="EMBL/GenBank/DDBJ databases">
        <authorList>
            <person name="Palmer J.M."/>
        </authorList>
    </citation>
    <scope>NUCLEOTIDE SEQUENCE [LARGE SCALE GENOMIC DNA]</scope>
    <source>
        <strain evidence="2 3">AS_MEX2019</strain>
        <tissue evidence="2">Muscle</tissue>
    </source>
</reference>
<comment type="caution">
    <text evidence="2">The sequence shown here is derived from an EMBL/GenBank/DDBJ whole genome shotgun (WGS) entry which is preliminary data.</text>
</comment>
<keyword evidence="1" id="KW-0472">Membrane</keyword>
<evidence type="ECO:0000313" key="3">
    <source>
        <dbReference type="Proteomes" id="UP001469553"/>
    </source>
</evidence>
<sequence>MTSVFDTLGKQNLMFGSETFVCHSRNQTFPVVLDQVCTHCSRDFGPVLHTDLLQILQVSELSLSNMDFQLLQRFSIGFRYGDWLGHSRTLRCFLWSHSLVVLAVCFGSLSIFNVLTERRRLLAEISRYMAPSILPSIRCSRPLPFAENISKE</sequence>
<dbReference type="EMBL" id="JAHRIP010026824">
    <property type="protein sequence ID" value="MEQ2290038.1"/>
    <property type="molecule type" value="Genomic_DNA"/>
</dbReference>
<evidence type="ECO:0000256" key="1">
    <source>
        <dbReference type="SAM" id="Phobius"/>
    </source>
</evidence>
<keyword evidence="1" id="KW-0812">Transmembrane</keyword>
<protein>
    <submittedName>
        <fullName evidence="2">Uncharacterized protein</fullName>
    </submittedName>
</protein>
<feature type="transmembrane region" description="Helical" evidence="1">
    <location>
        <begin position="93"/>
        <end position="115"/>
    </location>
</feature>
<evidence type="ECO:0000313" key="2">
    <source>
        <dbReference type="EMBL" id="MEQ2290038.1"/>
    </source>
</evidence>
<keyword evidence="1" id="KW-1133">Transmembrane helix</keyword>
<gene>
    <name evidence="2" type="ORF">AMECASPLE_039270</name>
</gene>
<proteinExistence type="predicted"/>
<organism evidence="2 3">
    <name type="scientific">Ameca splendens</name>
    <dbReference type="NCBI Taxonomy" id="208324"/>
    <lineage>
        <taxon>Eukaryota</taxon>
        <taxon>Metazoa</taxon>
        <taxon>Chordata</taxon>
        <taxon>Craniata</taxon>
        <taxon>Vertebrata</taxon>
        <taxon>Euteleostomi</taxon>
        <taxon>Actinopterygii</taxon>
        <taxon>Neopterygii</taxon>
        <taxon>Teleostei</taxon>
        <taxon>Neoteleostei</taxon>
        <taxon>Acanthomorphata</taxon>
        <taxon>Ovalentaria</taxon>
        <taxon>Atherinomorphae</taxon>
        <taxon>Cyprinodontiformes</taxon>
        <taxon>Goodeidae</taxon>
        <taxon>Ameca</taxon>
    </lineage>
</organism>
<dbReference type="Proteomes" id="UP001469553">
    <property type="component" value="Unassembled WGS sequence"/>
</dbReference>
<name>A0ABV0Y8B7_9TELE</name>